<protein>
    <recommendedName>
        <fullName evidence="3">Nuclear transport factor 2 family protein</fullName>
    </recommendedName>
</protein>
<evidence type="ECO:0000313" key="2">
    <source>
        <dbReference type="Proteomes" id="UP000076574"/>
    </source>
</evidence>
<accession>A0A163Z8H0</accession>
<dbReference type="SUPFAM" id="SSF54427">
    <property type="entry name" value="NTF2-like"/>
    <property type="match status" value="1"/>
</dbReference>
<proteinExistence type="predicted"/>
<dbReference type="Gene3D" id="3.10.450.50">
    <property type="match status" value="1"/>
</dbReference>
<dbReference type="RefSeq" id="WP_068733003.1">
    <property type="nucleotide sequence ID" value="NZ_LVYV01000012.1"/>
</dbReference>
<dbReference type="OrthoDB" id="8635217at2"/>
<comment type="caution">
    <text evidence="1">The sequence shown here is derived from an EMBL/GenBank/DDBJ whole genome shotgun (WGS) entry which is preliminary data.</text>
</comment>
<dbReference type="Proteomes" id="UP000076574">
    <property type="component" value="Unassembled WGS sequence"/>
</dbReference>
<evidence type="ECO:0000313" key="1">
    <source>
        <dbReference type="EMBL" id="KZD23027.1"/>
    </source>
</evidence>
<name>A0A163Z8H0_9BRAD</name>
<dbReference type="InterPro" id="IPR032710">
    <property type="entry name" value="NTF2-like_dom_sf"/>
</dbReference>
<keyword evidence="2" id="KW-1185">Reference proteome</keyword>
<dbReference type="AlphaFoldDB" id="A0A163Z8H0"/>
<gene>
    <name evidence="1" type="ORF">A4A58_06375</name>
</gene>
<evidence type="ECO:0008006" key="3">
    <source>
        <dbReference type="Google" id="ProtNLM"/>
    </source>
</evidence>
<organism evidence="1 2">
    <name type="scientific">Tardiphaga robiniae</name>
    <dbReference type="NCBI Taxonomy" id="943830"/>
    <lineage>
        <taxon>Bacteria</taxon>
        <taxon>Pseudomonadati</taxon>
        <taxon>Pseudomonadota</taxon>
        <taxon>Alphaproteobacteria</taxon>
        <taxon>Hyphomicrobiales</taxon>
        <taxon>Nitrobacteraceae</taxon>
        <taxon>Tardiphaga</taxon>
    </lineage>
</organism>
<dbReference type="STRING" id="943830.A4A58_06375"/>
<sequence length="143" mass="16038">MSQSPTALAPVTNETAQAADLVERFLVASMVPDPETAGTFMSADVAITFTGGRKFKHPRDATAFNAMRYKWVKKKMERTDVSPGNGETIVYNTGTLYGEWHDGTPFEGNRYVDRFVVRDGKIVRMDVWNDSAERILVRMDIEA</sequence>
<reference evidence="1 2" key="1">
    <citation type="submission" date="2016-03" db="EMBL/GenBank/DDBJ databases">
        <title>Microsymbionts genomes from the relict species Vavilovia formosa (Stev.) Fed.</title>
        <authorList>
            <person name="Kopat V."/>
            <person name="Chirak E."/>
            <person name="Kimeklis A."/>
            <person name="Andronov E."/>
        </authorList>
    </citation>
    <scope>NUCLEOTIDE SEQUENCE [LARGE SCALE GENOMIC DNA]</scope>
    <source>
        <strain evidence="1 2">Vaf07</strain>
    </source>
</reference>
<dbReference type="EMBL" id="LVYV01000012">
    <property type="protein sequence ID" value="KZD23027.1"/>
    <property type="molecule type" value="Genomic_DNA"/>
</dbReference>